<keyword evidence="5" id="KW-0472">Membrane</keyword>
<evidence type="ECO:0000256" key="3">
    <source>
        <dbReference type="ARBA" id="ARBA00023012"/>
    </source>
</evidence>
<reference evidence="9" key="1">
    <citation type="journal article" date="2018" name="Front. Microbiol.">
        <title>Genome-Based Analysis Reveals the Taxonomy and Diversity of the Family Idiomarinaceae.</title>
        <authorList>
            <person name="Liu Y."/>
            <person name="Lai Q."/>
            <person name="Shao Z."/>
        </authorList>
    </citation>
    <scope>NUCLEOTIDE SEQUENCE [LARGE SCALE GENOMIC DNA]</scope>
    <source>
        <strain evidence="9">BH195</strain>
    </source>
</reference>
<dbReference type="GO" id="GO:0016020">
    <property type="term" value="C:membrane"/>
    <property type="evidence" value="ECO:0007669"/>
    <property type="project" value="InterPro"/>
</dbReference>
<dbReference type="PANTHER" id="PTHR24421:SF59">
    <property type="entry name" value="OXYGEN SENSOR HISTIDINE KINASE NREB"/>
    <property type="match status" value="1"/>
</dbReference>
<feature type="transmembrane region" description="Helical" evidence="5">
    <location>
        <begin position="140"/>
        <end position="159"/>
    </location>
</feature>
<keyword evidence="5" id="KW-0812">Transmembrane</keyword>
<protein>
    <submittedName>
        <fullName evidence="8">Histidine kinase</fullName>
    </submittedName>
</protein>
<keyword evidence="2 8" id="KW-0418">Kinase</keyword>
<feature type="transmembrane region" description="Helical" evidence="5">
    <location>
        <begin position="114"/>
        <end position="134"/>
    </location>
</feature>
<dbReference type="InterPro" id="IPR050482">
    <property type="entry name" value="Sensor_HK_TwoCompSys"/>
</dbReference>
<dbReference type="GO" id="GO:0000155">
    <property type="term" value="F:phosphorelay sensor kinase activity"/>
    <property type="evidence" value="ECO:0007669"/>
    <property type="project" value="InterPro"/>
</dbReference>
<gene>
    <name evidence="8" type="ORF">CWI69_06950</name>
</gene>
<feature type="transmembrane region" description="Helical" evidence="5">
    <location>
        <begin position="39"/>
        <end position="58"/>
    </location>
</feature>
<dbReference type="GO" id="GO:0046983">
    <property type="term" value="F:protein dimerization activity"/>
    <property type="evidence" value="ECO:0007669"/>
    <property type="project" value="InterPro"/>
</dbReference>
<feature type="transmembrane region" description="Helical" evidence="5">
    <location>
        <begin position="78"/>
        <end position="102"/>
    </location>
</feature>
<dbReference type="InterPro" id="IPR036890">
    <property type="entry name" value="HATPase_C_sf"/>
</dbReference>
<feature type="domain" description="Histidine kinase/HSP90-like ATPase" evidence="6">
    <location>
        <begin position="291"/>
        <end position="361"/>
    </location>
</feature>
<evidence type="ECO:0000256" key="1">
    <source>
        <dbReference type="ARBA" id="ARBA00022679"/>
    </source>
</evidence>
<dbReference type="Pfam" id="PF07730">
    <property type="entry name" value="HisKA_3"/>
    <property type="match status" value="1"/>
</dbReference>
<evidence type="ECO:0000256" key="2">
    <source>
        <dbReference type="ARBA" id="ARBA00022777"/>
    </source>
</evidence>
<accession>A0A432XVY4</accession>
<keyword evidence="5" id="KW-1133">Transmembrane helix</keyword>
<evidence type="ECO:0000313" key="8">
    <source>
        <dbReference type="EMBL" id="RUO52774.1"/>
    </source>
</evidence>
<dbReference type="Gene3D" id="3.30.565.10">
    <property type="entry name" value="Histidine kinase-like ATPase, C-terminal domain"/>
    <property type="match status" value="1"/>
</dbReference>
<feature type="transmembrane region" description="Helical" evidence="5">
    <location>
        <begin position="12"/>
        <end position="32"/>
    </location>
</feature>
<proteinExistence type="predicted"/>
<keyword evidence="1" id="KW-0808">Transferase</keyword>
<dbReference type="Proteomes" id="UP000287198">
    <property type="component" value="Unassembled WGS sequence"/>
</dbReference>
<dbReference type="OrthoDB" id="9797605at2"/>
<evidence type="ECO:0000256" key="5">
    <source>
        <dbReference type="SAM" id="Phobius"/>
    </source>
</evidence>
<dbReference type="SUPFAM" id="SSF55874">
    <property type="entry name" value="ATPase domain of HSP90 chaperone/DNA topoisomerase II/histidine kinase"/>
    <property type="match status" value="1"/>
</dbReference>
<dbReference type="EMBL" id="PIPW01000002">
    <property type="protein sequence ID" value="RUO52774.1"/>
    <property type="molecule type" value="Genomic_DNA"/>
</dbReference>
<dbReference type="PANTHER" id="PTHR24421">
    <property type="entry name" value="NITRATE/NITRITE SENSOR PROTEIN NARX-RELATED"/>
    <property type="match status" value="1"/>
</dbReference>
<dbReference type="Pfam" id="PF02518">
    <property type="entry name" value="HATPase_c"/>
    <property type="match status" value="1"/>
</dbReference>
<dbReference type="RefSeq" id="WP_126763226.1">
    <property type="nucleotide sequence ID" value="NZ_JBHLTZ010000012.1"/>
</dbReference>
<dbReference type="InterPro" id="IPR003594">
    <property type="entry name" value="HATPase_dom"/>
</dbReference>
<dbReference type="InterPro" id="IPR011712">
    <property type="entry name" value="Sig_transdc_His_kin_sub3_dim/P"/>
</dbReference>
<keyword evidence="9" id="KW-1185">Reference proteome</keyword>
<sequence length="380" mass="42987">MKKLASLISVELFSAVMTMLLVAGSTIYFTVVSSRPQPAWGIPLLCFLFISFALLFLLSTRDKPFQHEPRTRILLIVLQYILVVAMYFATPFTYVAIFGTIWSAQLPYFMSTRLAFLLSPLFALPIWLAFGLYWGIDNSWISTLLFWAFNLFATMMSAAQLREARARHEAEQTNRELKATQALLTAATEQAERTRIARNIHDLLGHHLTALSIHLQVASRKANPEAREAVERSHSLAKLLLADVREAVSDIREHDHIDIQHALRQLANASPTAEICVTCDDDIRINAIQVADTLLRCTQESITNALRHGRATRIEITLRQRAHDWQLTIQDNGMVRKNWQPGNGLKGMQERAQQIGAKLEWQLTEPGFCTTLTVPQQDAL</sequence>
<dbReference type="CDD" id="cd16917">
    <property type="entry name" value="HATPase_UhpB-NarQ-NarX-like"/>
    <property type="match status" value="1"/>
</dbReference>
<keyword evidence="4" id="KW-0175">Coiled coil</keyword>
<dbReference type="AlphaFoldDB" id="A0A432XVY4"/>
<evidence type="ECO:0000259" key="7">
    <source>
        <dbReference type="Pfam" id="PF07730"/>
    </source>
</evidence>
<evidence type="ECO:0000313" key="9">
    <source>
        <dbReference type="Proteomes" id="UP000287198"/>
    </source>
</evidence>
<feature type="domain" description="Signal transduction histidine kinase subgroup 3 dimerisation and phosphoacceptor" evidence="7">
    <location>
        <begin position="192"/>
        <end position="255"/>
    </location>
</feature>
<evidence type="ECO:0000259" key="6">
    <source>
        <dbReference type="Pfam" id="PF02518"/>
    </source>
</evidence>
<evidence type="ECO:0000256" key="4">
    <source>
        <dbReference type="SAM" id="Coils"/>
    </source>
</evidence>
<feature type="coiled-coil region" evidence="4">
    <location>
        <begin position="156"/>
        <end position="190"/>
    </location>
</feature>
<organism evidence="8 9">
    <name type="scientific">Pseudidiomarina halophila</name>
    <dbReference type="NCBI Taxonomy" id="1449799"/>
    <lineage>
        <taxon>Bacteria</taxon>
        <taxon>Pseudomonadati</taxon>
        <taxon>Pseudomonadota</taxon>
        <taxon>Gammaproteobacteria</taxon>
        <taxon>Alteromonadales</taxon>
        <taxon>Idiomarinaceae</taxon>
        <taxon>Pseudidiomarina</taxon>
    </lineage>
</organism>
<name>A0A432XVY4_9GAMM</name>
<dbReference type="Gene3D" id="1.20.5.1930">
    <property type="match status" value="1"/>
</dbReference>
<comment type="caution">
    <text evidence="8">The sequence shown here is derived from an EMBL/GenBank/DDBJ whole genome shotgun (WGS) entry which is preliminary data.</text>
</comment>
<keyword evidence="3" id="KW-0902">Two-component regulatory system</keyword>